<organism evidence="2 3">
    <name type="scientific">Thalassotalea euphylliae</name>
    <dbReference type="NCBI Taxonomy" id="1655234"/>
    <lineage>
        <taxon>Bacteria</taxon>
        <taxon>Pseudomonadati</taxon>
        <taxon>Pseudomonadota</taxon>
        <taxon>Gammaproteobacteria</taxon>
        <taxon>Alteromonadales</taxon>
        <taxon>Colwelliaceae</taxon>
        <taxon>Thalassotalea</taxon>
    </lineage>
</organism>
<dbReference type="InterPro" id="IPR004027">
    <property type="entry name" value="SEC_C_motif"/>
</dbReference>
<proteinExistence type="predicted"/>
<dbReference type="Proteomes" id="UP000256899">
    <property type="component" value="Unassembled WGS sequence"/>
</dbReference>
<keyword evidence="3" id="KW-1185">Reference proteome</keyword>
<comment type="caution">
    <text evidence="2">The sequence shown here is derived from an EMBL/GenBank/DDBJ whole genome shotgun (WGS) entry which is preliminary data.</text>
</comment>
<gene>
    <name evidence="2" type="ORF">DXX94_00985</name>
</gene>
<reference evidence="3" key="1">
    <citation type="submission" date="2018-08" db="EMBL/GenBank/DDBJ databases">
        <title>Thalassotalea euphylliae genome.</title>
        <authorList>
            <person name="Summers S."/>
            <person name="Rice S.A."/>
            <person name="Freckelton M.L."/>
            <person name="Nedved B.T."/>
            <person name="Hadfield M.G."/>
        </authorList>
    </citation>
    <scope>NUCLEOTIDE SEQUENCE [LARGE SCALE GENOMIC DNA]</scope>
    <source>
        <strain evidence="3">H3</strain>
    </source>
</reference>
<dbReference type="AlphaFoldDB" id="A0A3E0TXS8"/>
<evidence type="ECO:0000313" key="3">
    <source>
        <dbReference type="Proteomes" id="UP000256899"/>
    </source>
</evidence>
<protein>
    <submittedName>
        <fullName evidence="2">SecC motif-containing protein</fullName>
    </submittedName>
</protein>
<dbReference type="Pfam" id="PF17775">
    <property type="entry name" value="YchJ_M-like"/>
    <property type="match status" value="1"/>
</dbReference>
<dbReference type="Gene3D" id="3.10.450.50">
    <property type="match status" value="1"/>
</dbReference>
<sequence>MTFLLCCQPFLTGAKYPVNAEQLMRSRFSAYSESHAQYIFDTYTQESQQTNSVSDIEEWAKENIWLRLTVHQHNPVAQPAQVEFSAFYLHQERVYEMRECSNFIKENEQWRYHDGEIIKHEQIATIKRNDPCPCLSGKKYKKCCAR</sequence>
<name>A0A3E0TXS8_9GAMM</name>
<dbReference type="SUPFAM" id="SSF103642">
    <property type="entry name" value="Sec-C motif"/>
    <property type="match status" value="1"/>
</dbReference>
<dbReference type="InterPro" id="IPR032710">
    <property type="entry name" value="NTF2-like_dom_sf"/>
</dbReference>
<dbReference type="Pfam" id="PF02810">
    <property type="entry name" value="SEC-C"/>
    <property type="match status" value="1"/>
</dbReference>
<dbReference type="PANTHER" id="PTHR33747:SF1">
    <property type="entry name" value="ADENYLATE CYCLASE-ASSOCIATED CAP C-TERMINAL DOMAIN-CONTAINING PROTEIN"/>
    <property type="match status" value="1"/>
</dbReference>
<feature type="domain" description="YchJ-like middle NTF2-like" evidence="1">
    <location>
        <begin position="19"/>
        <end position="115"/>
    </location>
</feature>
<evidence type="ECO:0000259" key="1">
    <source>
        <dbReference type="Pfam" id="PF17775"/>
    </source>
</evidence>
<dbReference type="PANTHER" id="PTHR33747">
    <property type="entry name" value="UPF0225 PROTEIN SCO1677"/>
    <property type="match status" value="1"/>
</dbReference>
<dbReference type="EMBL" id="QUOT01000001">
    <property type="protein sequence ID" value="REL29408.1"/>
    <property type="molecule type" value="Genomic_DNA"/>
</dbReference>
<dbReference type="SUPFAM" id="SSF54427">
    <property type="entry name" value="NTF2-like"/>
    <property type="match status" value="1"/>
</dbReference>
<accession>A0A3E0TXS8</accession>
<dbReference type="InterPro" id="IPR048469">
    <property type="entry name" value="YchJ-like_M"/>
</dbReference>
<evidence type="ECO:0000313" key="2">
    <source>
        <dbReference type="EMBL" id="REL29408.1"/>
    </source>
</evidence>